<sequence length="90" mass="9714">MHVALLKFTVLRLGLFVASLGLLFVLGMRGLITFVLAAVISLVLSYILLRRQREELAQALEQRTHERLANRQAAGADADAAAEDGTGPQG</sequence>
<evidence type="ECO:0000256" key="1">
    <source>
        <dbReference type="SAM" id="MobiDB-lite"/>
    </source>
</evidence>
<evidence type="ECO:0000313" key="4">
    <source>
        <dbReference type="Proteomes" id="UP001612915"/>
    </source>
</evidence>
<dbReference type="InterPro" id="IPR025323">
    <property type="entry name" value="DUF4229"/>
</dbReference>
<evidence type="ECO:0000256" key="2">
    <source>
        <dbReference type="SAM" id="Phobius"/>
    </source>
</evidence>
<dbReference type="Proteomes" id="UP001612915">
    <property type="component" value="Unassembled WGS sequence"/>
</dbReference>
<proteinExistence type="predicted"/>
<feature type="transmembrane region" description="Helical" evidence="2">
    <location>
        <begin position="5"/>
        <end position="25"/>
    </location>
</feature>
<keyword evidence="2" id="KW-0472">Membrane</keyword>
<dbReference type="RefSeq" id="WP_398280739.1">
    <property type="nucleotide sequence ID" value="NZ_JBITLV010000004.1"/>
</dbReference>
<evidence type="ECO:0000313" key="3">
    <source>
        <dbReference type="EMBL" id="MFI7587987.1"/>
    </source>
</evidence>
<reference evidence="3 4" key="1">
    <citation type="submission" date="2024-10" db="EMBL/GenBank/DDBJ databases">
        <title>The Natural Products Discovery Center: Release of the First 8490 Sequenced Strains for Exploring Actinobacteria Biosynthetic Diversity.</title>
        <authorList>
            <person name="Kalkreuter E."/>
            <person name="Kautsar S.A."/>
            <person name="Yang D."/>
            <person name="Bader C.D."/>
            <person name="Teijaro C.N."/>
            <person name="Fluegel L."/>
            <person name="Davis C.M."/>
            <person name="Simpson J.R."/>
            <person name="Lauterbach L."/>
            <person name="Steele A.D."/>
            <person name="Gui C."/>
            <person name="Meng S."/>
            <person name="Li G."/>
            <person name="Viehrig K."/>
            <person name="Ye F."/>
            <person name="Su P."/>
            <person name="Kiefer A.F."/>
            <person name="Nichols A."/>
            <person name="Cepeda A.J."/>
            <person name="Yan W."/>
            <person name="Fan B."/>
            <person name="Jiang Y."/>
            <person name="Adhikari A."/>
            <person name="Zheng C.-J."/>
            <person name="Schuster L."/>
            <person name="Cowan T.M."/>
            <person name="Smanski M.J."/>
            <person name="Chevrette M.G."/>
            <person name="De Carvalho L.P.S."/>
            <person name="Shen B."/>
        </authorList>
    </citation>
    <scope>NUCLEOTIDE SEQUENCE [LARGE SCALE GENOMIC DNA]</scope>
    <source>
        <strain evidence="3 4">NPDC049639</strain>
    </source>
</reference>
<protein>
    <submittedName>
        <fullName evidence="3">DUF4229 domain-containing protein</fullName>
    </submittedName>
</protein>
<feature type="transmembrane region" description="Helical" evidence="2">
    <location>
        <begin position="31"/>
        <end position="49"/>
    </location>
</feature>
<accession>A0ABW8AQR9</accession>
<feature type="compositionally biased region" description="Low complexity" evidence="1">
    <location>
        <begin position="73"/>
        <end position="90"/>
    </location>
</feature>
<feature type="region of interest" description="Disordered" evidence="1">
    <location>
        <begin position="68"/>
        <end position="90"/>
    </location>
</feature>
<keyword evidence="2" id="KW-1133">Transmembrane helix</keyword>
<dbReference type="Pfam" id="PF14012">
    <property type="entry name" value="DUF4229"/>
    <property type="match status" value="1"/>
</dbReference>
<organism evidence="3 4">
    <name type="scientific">Spongisporangium articulatum</name>
    <dbReference type="NCBI Taxonomy" id="3362603"/>
    <lineage>
        <taxon>Bacteria</taxon>
        <taxon>Bacillati</taxon>
        <taxon>Actinomycetota</taxon>
        <taxon>Actinomycetes</taxon>
        <taxon>Kineosporiales</taxon>
        <taxon>Kineosporiaceae</taxon>
        <taxon>Spongisporangium</taxon>
    </lineage>
</organism>
<dbReference type="EMBL" id="JBITLV010000004">
    <property type="protein sequence ID" value="MFI7587987.1"/>
    <property type="molecule type" value="Genomic_DNA"/>
</dbReference>
<keyword evidence="4" id="KW-1185">Reference proteome</keyword>
<name>A0ABW8AQR9_9ACTN</name>
<gene>
    <name evidence="3" type="ORF">ACIB24_13025</name>
</gene>
<keyword evidence="2" id="KW-0812">Transmembrane</keyword>
<comment type="caution">
    <text evidence="3">The sequence shown here is derived from an EMBL/GenBank/DDBJ whole genome shotgun (WGS) entry which is preliminary data.</text>
</comment>